<reference evidence="1" key="1">
    <citation type="submission" date="2023-02" db="EMBL/GenBank/DDBJ databases">
        <title>Genome of toxic invasive species Heracleum sosnowskyi carries increased number of genes despite the absence of recent whole-genome duplications.</title>
        <authorList>
            <person name="Schelkunov M."/>
            <person name="Shtratnikova V."/>
            <person name="Makarenko M."/>
            <person name="Klepikova A."/>
            <person name="Omelchenko D."/>
            <person name="Novikova G."/>
            <person name="Obukhova E."/>
            <person name="Bogdanov V."/>
            <person name="Penin A."/>
            <person name="Logacheva M."/>
        </authorList>
    </citation>
    <scope>NUCLEOTIDE SEQUENCE</scope>
    <source>
        <strain evidence="1">Hsosn_3</strain>
        <tissue evidence="1">Leaf</tissue>
    </source>
</reference>
<organism evidence="1 2">
    <name type="scientific">Heracleum sosnowskyi</name>
    <dbReference type="NCBI Taxonomy" id="360622"/>
    <lineage>
        <taxon>Eukaryota</taxon>
        <taxon>Viridiplantae</taxon>
        <taxon>Streptophyta</taxon>
        <taxon>Embryophyta</taxon>
        <taxon>Tracheophyta</taxon>
        <taxon>Spermatophyta</taxon>
        <taxon>Magnoliopsida</taxon>
        <taxon>eudicotyledons</taxon>
        <taxon>Gunneridae</taxon>
        <taxon>Pentapetalae</taxon>
        <taxon>asterids</taxon>
        <taxon>campanulids</taxon>
        <taxon>Apiales</taxon>
        <taxon>Apiaceae</taxon>
        <taxon>Apioideae</taxon>
        <taxon>apioid superclade</taxon>
        <taxon>Tordylieae</taxon>
        <taxon>Tordyliinae</taxon>
        <taxon>Heracleum</taxon>
    </lineage>
</organism>
<proteinExistence type="predicted"/>
<evidence type="ECO:0000313" key="2">
    <source>
        <dbReference type="Proteomes" id="UP001237642"/>
    </source>
</evidence>
<dbReference type="Proteomes" id="UP001237642">
    <property type="component" value="Unassembled WGS sequence"/>
</dbReference>
<name>A0AAD8HV24_9APIA</name>
<gene>
    <name evidence="1" type="ORF">POM88_028818</name>
</gene>
<protein>
    <submittedName>
        <fullName evidence="1">Uncharacterized protein</fullName>
    </submittedName>
</protein>
<accession>A0AAD8HV24</accession>
<keyword evidence="2" id="KW-1185">Reference proteome</keyword>
<dbReference type="PANTHER" id="PTHR45786">
    <property type="entry name" value="DNA BINDING PROTEIN-LIKE"/>
    <property type="match status" value="1"/>
</dbReference>
<comment type="caution">
    <text evidence="1">The sequence shown here is derived from an EMBL/GenBank/DDBJ whole genome shotgun (WGS) entry which is preliminary data.</text>
</comment>
<sequence>MSNNWNDVNGSISDSVVGIGGTSISPPSYVLTTRHPFSTRSNHINESVGDDVFTSPGLSCVTTRIPLSNLSNSRLKRTETCYVDNMDADISFTNFITPHVSVSVNESPIVESTKRKNQDRTKKYEKACVNISTEGNSAINGIHHIYGGEIKSKRSYVRVGQIGSTSMVKKKKCRRMDNSTLAESSINLFGPDRDTNCQRDTDVDYHIDVASGHSEFVEEDAEMFYDGELLYGSDNDEEDIMFSDKSSLTKEDLKIVMRVCRAESGRENFIGPSNEVGAIMVGDLEDTCGERDIIIESKADGLQRISDIHPKLMALQYPLLFPTGYKCDIMKIVDDIKKKGYFGECVGIMYVQTLSEKVSIKNYI</sequence>
<dbReference type="AlphaFoldDB" id="A0AAD8HV24"/>
<dbReference type="PANTHER" id="PTHR45786:SF74">
    <property type="entry name" value="ATP-DEPENDENT DNA HELICASE"/>
    <property type="match status" value="1"/>
</dbReference>
<reference evidence="1" key="2">
    <citation type="submission" date="2023-05" db="EMBL/GenBank/DDBJ databases">
        <authorList>
            <person name="Schelkunov M.I."/>
        </authorList>
    </citation>
    <scope>NUCLEOTIDE SEQUENCE</scope>
    <source>
        <strain evidence="1">Hsosn_3</strain>
        <tissue evidence="1">Leaf</tissue>
    </source>
</reference>
<dbReference type="EMBL" id="JAUIZM010000007">
    <property type="protein sequence ID" value="KAK1372625.1"/>
    <property type="molecule type" value="Genomic_DNA"/>
</dbReference>
<evidence type="ECO:0000313" key="1">
    <source>
        <dbReference type="EMBL" id="KAK1372625.1"/>
    </source>
</evidence>